<organism evidence="1 2">
    <name type="scientific">Gymnopus androsaceus JB14</name>
    <dbReference type="NCBI Taxonomy" id="1447944"/>
    <lineage>
        <taxon>Eukaryota</taxon>
        <taxon>Fungi</taxon>
        <taxon>Dikarya</taxon>
        <taxon>Basidiomycota</taxon>
        <taxon>Agaricomycotina</taxon>
        <taxon>Agaricomycetes</taxon>
        <taxon>Agaricomycetidae</taxon>
        <taxon>Agaricales</taxon>
        <taxon>Marasmiineae</taxon>
        <taxon>Omphalotaceae</taxon>
        <taxon>Gymnopus</taxon>
    </lineage>
</organism>
<dbReference type="AlphaFoldDB" id="A0A6A4I596"/>
<accession>A0A6A4I596</accession>
<gene>
    <name evidence="1" type="ORF">BT96DRAFT_935948</name>
</gene>
<evidence type="ECO:0000313" key="2">
    <source>
        <dbReference type="Proteomes" id="UP000799118"/>
    </source>
</evidence>
<dbReference type="Proteomes" id="UP000799118">
    <property type="component" value="Unassembled WGS sequence"/>
</dbReference>
<dbReference type="EMBL" id="ML769420">
    <property type="protein sequence ID" value="KAE9403945.1"/>
    <property type="molecule type" value="Genomic_DNA"/>
</dbReference>
<protein>
    <submittedName>
        <fullName evidence="1">Uncharacterized protein</fullName>
    </submittedName>
</protein>
<proteinExistence type="predicted"/>
<keyword evidence="2" id="KW-1185">Reference proteome</keyword>
<dbReference type="OrthoDB" id="2153847at2759"/>
<reference evidence="1" key="1">
    <citation type="journal article" date="2019" name="Environ. Microbiol.">
        <title>Fungal ecological strategies reflected in gene transcription - a case study of two litter decomposers.</title>
        <authorList>
            <person name="Barbi F."/>
            <person name="Kohler A."/>
            <person name="Barry K."/>
            <person name="Baskaran P."/>
            <person name="Daum C."/>
            <person name="Fauchery L."/>
            <person name="Ihrmark K."/>
            <person name="Kuo A."/>
            <person name="LaButti K."/>
            <person name="Lipzen A."/>
            <person name="Morin E."/>
            <person name="Grigoriev I.V."/>
            <person name="Henrissat B."/>
            <person name="Lindahl B."/>
            <person name="Martin F."/>
        </authorList>
    </citation>
    <scope>NUCLEOTIDE SEQUENCE</scope>
    <source>
        <strain evidence="1">JB14</strain>
    </source>
</reference>
<name>A0A6A4I596_9AGAR</name>
<sequence length="138" mass="13025">MALSTLTSTAAADVATDVASSTDSATCAVTAAAAAAATTAAATTAADAATTTDAASGQNLQTFTGDVGGSLPPAVTTGERGFVVAGETGDSFLNLSAAIQRSCSIQHNACADAVNSGTGGAGVTVGDCDTQNTQCTAA</sequence>
<evidence type="ECO:0000313" key="1">
    <source>
        <dbReference type="EMBL" id="KAE9403945.1"/>
    </source>
</evidence>